<proteinExistence type="predicted"/>
<evidence type="ECO:0000313" key="1">
    <source>
        <dbReference type="EMBL" id="VDN61101.1"/>
    </source>
</evidence>
<accession>A0A653AXL5</accession>
<sequence>MQNDASGKVMVAWATVRFCLEADVVDWLLSVNSCPSPEAENGHQTALIVCVPGSLCLAPLASVTQEPEAYPVRRRLSGPSLGVFGR</sequence>
<organism evidence="1">
    <name type="scientific">Ectopseudomonas oleovorans</name>
    <name type="common">Pseudomonas oleovorans</name>
    <dbReference type="NCBI Taxonomy" id="301"/>
    <lineage>
        <taxon>Bacteria</taxon>
        <taxon>Pseudomonadati</taxon>
        <taxon>Pseudomonadota</taxon>
        <taxon>Gammaproteobacteria</taxon>
        <taxon>Pseudomonadales</taxon>
        <taxon>Pseudomonadaceae</taxon>
        <taxon>Ectopseudomonas</taxon>
    </lineage>
</organism>
<reference evidence="1" key="1">
    <citation type="submission" date="2018-11" db="EMBL/GenBank/DDBJ databases">
        <authorList>
            <consortium name="Genoscope - CEA"/>
            <person name="William W."/>
        </authorList>
    </citation>
    <scope>NUCLEOTIDE SEQUENCE [LARGE SCALE GENOMIC DNA]</scope>
    <source>
        <strain evidence="1">T9AD</strain>
    </source>
</reference>
<protein>
    <submittedName>
        <fullName evidence="1">Uncharacterized protein</fullName>
    </submittedName>
</protein>
<dbReference type="AlphaFoldDB" id="A0A653AXL5"/>
<name>A0A653AXL5_ECTOL</name>
<gene>
    <name evidence="1" type="ORF">POT9AD_0105</name>
</gene>
<dbReference type="EMBL" id="LR130779">
    <property type="protein sequence ID" value="VDN61101.1"/>
    <property type="molecule type" value="Genomic_DNA"/>
</dbReference>